<keyword evidence="2" id="KW-1185">Reference proteome</keyword>
<accession>A0A923KUG4</accession>
<dbReference type="RefSeq" id="WP_186882598.1">
    <property type="nucleotide sequence ID" value="NZ_JACOGG010000030.1"/>
</dbReference>
<protein>
    <submittedName>
        <fullName evidence="1">Uncharacterized protein</fullName>
    </submittedName>
</protein>
<name>A0A923KUG4_9BURK</name>
<sequence length="108" mass="11759">MSHTKKKHPVISAISGIQTIKDVADAAGIVLDKNLSPISLSLWVNLTGGLYESMDGEAMGIMFALIIDIAHKGFTVTDIKTIQINQAGNNFNLKFFFKDDSDCTATFH</sequence>
<reference evidence="1" key="1">
    <citation type="submission" date="2020-08" db="EMBL/GenBank/DDBJ databases">
        <title>Novel species isolated from subtropical streams in China.</title>
        <authorList>
            <person name="Lu H."/>
        </authorList>
    </citation>
    <scope>NUCLEOTIDE SEQUENCE</scope>
    <source>
        <strain evidence="1">CY7W</strain>
    </source>
</reference>
<evidence type="ECO:0000313" key="1">
    <source>
        <dbReference type="EMBL" id="MBC3937084.1"/>
    </source>
</evidence>
<proteinExistence type="predicted"/>
<organism evidence="1 2">
    <name type="scientific">Undibacterium rugosum</name>
    <dbReference type="NCBI Taxonomy" id="2762291"/>
    <lineage>
        <taxon>Bacteria</taxon>
        <taxon>Pseudomonadati</taxon>
        <taxon>Pseudomonadota</taxon>
        <taxon>Betaproteobacteria</taxon>
        <taxon>Burkholderiales</taxon>
        <taxon>Oxalobacteraceae</taxon>
        <taxon>Undibacterium</taxon>
    </lineage>
</organism>
<comment type="caution">
    <text evidence="1">The sequence shown here is derived from an EMBL/GenBank/DDBJ whole genome shotgun (WGS) entry which is preliminary data.</text>
</comment>
<dbReference type="Proteomes" id="UP000612361">
    <property type="component" value="Unassembled WGS sequence"/>
</dbReference>
<evidence type="ECO:0000313" key="2">
    <source>
        <dbReference type="Proteomes" id="UP000612361"/>
    </source>
</evidence>
<dbReference type="EMBL" id="JACOGG010000030">
    <property type="protein sequence ID" value="MBC3937084.1"/>
    <property type="molecule type" value="Genomic_DNA"/>
</dbReference>
<dbReference type="AlphaFoldDB" id="A0A923KUG4"/>
<gene>
    <name evidence="1" type="ORF">H8K47_17140</name>
</gene>